<evidence type="ECO:0000313" key="2">
    <source>
        <dbReference type="Proteomes" id="UP000823561"/>
    </source>
</evidence>
<comment type="caution">
    <text evidence="1">The sequence shown here is derived from an EMBL/GenBank/DDBJ whole genome shotgun (WGS) entry which is preliminary data.</text>
</comment>
<organism evidence="1 2">
    <name type="scientific">Alosa alosa</name>
    <name type="common">allis shad</name>
    <dbReference type="NCBI Taxonomy" id="278164"/>
    <lineage>
        <taxon>Eukaryota</taxon>
        <taxon>Metazoa</taxon>
        <taxon>Chordata</taxon>
        <taxon>Craniata</taxon>
        <taxon>Vertebrata</taxon>
        <taxon>Euteleostomi</taxon>
        <taxon>Actinopterygii</taxon>
        <taxon>Neopterygii</taxon>
        <taxon>Teleostei</taxon>
        <taxon>Clupei</taxon>
        <taxon>Clupeiformes</taxon>
        <taxon>Clupeoidei</taxon>
        <taxon>Clupeidae</taxon>
        <taxon>Alosa</taxon>
    </lineage>
</organism>
<dbReference type="EMBL" id="JADWDJ010000013">
    <property type="protein sequence ID" value="KAG5271753.1"/>
    <property type="molecule type" value="Genomic_DNA"/>
</dbReference>
<name>A0AAV6G9N2_9TELE</name>
<reference evidence="1" key="1">
    <citation type="submission" date="2020-10" db="EMBL/GenBank/DDBJ databases">
        <title>Chromosome-scale genome assembly of the Allis shad, Alosa alosa.</title>
        <authorList>
            <person name="Margot Z."/>
            <person name="Christophe K."/>
            <person name="Cabau C."/>
            <person name="Louis A."/>
            <person name="Berthelot C."/>
            <person name="Parey E."/>
            <person name="Roest Crollius H."/>
            <person name="Montfort J."/>
            <person name="Robinson-Rechavi M."/>
            <person name="Bucao C."/>
            <person name="Bouchez O."/>
            <person name="Gislard M."/>
            <person name="Lluch J."/>
            <person name="Milhes M."/>
            <person name="Lampietro C."/>
            <person name="Lopez Roques C."/>
            <person name="Donnadieu C."/>
            <person name="Braasch I."/>
            <person name="Desvignes T."/>
            <person name="Postlethwait J."/>
            <person name="Bobe J."/>
            <person name="Guiguen Y."/>
        </authorList>
    </citation>
    <scope>NUCLEOTIDE SEQUENCE</scope>
    <source>
        <strain evidence="1">M-15738</strain>
        <tissue evidence="1">Blood</tissue>
    </source>
</reference>
<dbReference type="Proteomes" id="UP000823561">
    <property type="component" value="Chromosome 13"/>
</dbReference>
<proteinExistence type="predicted"/>
<accession>A0AAV6G9N2</accession>
<gene>
    <name evidence="1" type="ORF">AALO_G00183650</name>
</gene>
<protein>
    <submittedName>
        <fullName evidence="1">Uncharacterized protein</fullName>
    </submittedName>
</protein>
<dbReference type="AlphaFoldDB" id="A0AAV6G9N2"/>
<sequence>MKKAPCRWSRQQISSYIWPAPITNTPMNDQVQQGWLNVTVSALLTAAHLASACVILQVPRTGPVVGSTIHFMKRICLRTVPEGFSPTTVAVLSLHS</sequence>
<evidence type="ECO:0000313" key="1">
    <source>
        <dbReference type="EMBL" id="KAG5271753.1"/>
    </source>
</evidence>
<keyword evidence="2" id="KW-1185">Reference proteome</keyword>